<dbReference type="Gene3D" id="3.30.70.270">
    <property type="match status" value="1"/>
</dbReference>
<dbReference type="SMART" id="SM00052">
    <property type="entry name" value="EAL"/>
    <property type="match status" value="1"/>
</dbReference>
<dbReference type="InterPro" id="IPR043128">
    <property type="entry name" value="Rev_trsase/Diguanyl_cyclase"/>
</dbReference>
<dbReference type="CDD" id="cd01948">
    <property type="entry name" value="EAL"/>
    <property type="match status" value="1"/>
</dbReference>
<gene>
    <name evidence="5" type="ORF">MNBD_GAMMA07-521</name>
</gene>
<dbReference type="SMART" id="SM00267">
    <property type="entry name" value="GGDEF"/>
    <property type="match status" value="1"/>
</dbReference>
<feature type="domain" description="PAS" evidence="2">
    <location>
        <begin position="331"/>
        <end position="375"/>
    </location>
</feature>
<dbReference type="InterPro" id="IPR052155">
    <property type="entry name" value="Biofilm_reg_signaling"/>
</dbReference>
<dbReference type="CDD" id="cd01949">
    <property type="entry name" value="GGDEF"/>
    <property type="match status" value="1"/>
</dbReference>
<keyword evidence="1" id="KW-1133">Transmembrane helix</keyword>
<evidence type="ECO:0000259" key="2">
    <source>
        <dbReference type="PROSITE" id="PS50112"/>
    </source>
</evidence>
<dbReference type="SUPFAM" id="SSF55785">
    <property type="entry name" value="PYP-like sensor domain (PAS domain)"/>
    <property type="match status" value="4"/>
</dbReference>
<organism evidence="5">
    <name type="scientific">hydrothermal vent metagenome</name>
    <dbReference type="NCBI Taxonomy" id="652676"/>
    <lineage>
        <taxon>unclassified sequences</taxon>
        <taxon>metagenomes</taxon>
        <taxon>ecological metagenomes</taxon>
    </lineage>
</organism>
<dbReference type="InterPro" id="IPR035965">
    <property type="entry name" value="PAS-like_dom_sf"/>
</dbReference>
<feature type="domain" description="GGDEF" evidence="4">
    <location>
        <begin position="728"/>
        <end position="861"/>
    </location>
</feature>
<dbReference type="PROSITE" id="PS50883">
    <property type="entry name" value="EAL"/>
    <property type="match status" value="1"/>
</dbReference>
<dbReference type="InterPro" id="IPR000160">
    <property type="entry name" value="GGDEF_dom"/>
</dbReference>
<dbReference type="SMART" id="SM00091">
    <property type="entry name" value="PAS"/>
    <property type="match status" value="4"/>
</dbReference>
<feature type="domain" description="PAS" evidence="2">
    <location>
        <begin position="580"/>
        <end position="644"/>
    </location>
</feature>
<dbReference type="EMBL" id="UOFF01000233">
    <property type="protein sequence ID" value="VAW56460.1"/>
    <property type="molecule type" value="Genomic_DNA"/>
</dbReference>
<dbReference type="InterPro" id="IPR001633">
    <property type="entry name" value="EAL_dom"/>
</dbReference>
<keyword evidence="1" id="KW-0472">Membrane</keyword>
<dbReference type="PROSITE" id="PS50887">
    <property type="entry name" value="GGDEF"/>
    <property type="match status" value="1"/>
</dbReference>
<dbReference type="InterPro" id="IPR000014">
    <property type="entry name" value="PAS"/>
</dbReference>
<dbReference type="PANTHER" id="PTHR44757:SF2">
    <property type="entry name" value="BIOFILM ARCHITECTURE MAINTENANCE PROTEIN MBAA"/>
    <property type="match status" value="1"/>
</dbReference>
<evidence type="ECO:0000259" key="4">
    <source>
        <dbReference type="PROSITE" id="PS50887"/>
    </source>
</evidence>
<dbReference type="NCBIfam" id="TIGR00229">
    <property type="entry name" value="sensory_box"/>
    <property type="match status" value="3"/>
</dbReference>
<dbReference type="SUPFAM" id="SSF55073">
    <property type="entry name" value="Nucleotide cyclase"/>
    <property type="match status" value="1"/>
</dbReference>
<dbReference type="Pfam" id="PF13426">
    <property type="entry name" value="PAS_9"/>
    <property type="match status" value="4"/>
</dbReference>
<feature type="transmembrane region" description="Helical" evidence="1">
    <location>
        <begin position="45"/>
        <end position="64"/>
    </location>
</feature>
<feature type="domain" description="PAS" evidence="2">
    <location>
        <begin position="455"/>
        <end position="500"/>
    </location>
</feature>
<dbReference type="PROSITE" id="PS50112">
    <property type="entry name" value="PAS"/>
    <property type="match status" value="3"/>
</dbReference>
<dbReference type="CDD" id="cd00130">
    <property type="entry name" value="PAS"/>
    <property type="match status" value="1"/>
</dbReference>
<keyword evidence="1" id="KW-0812">Transmembrane</keyword>
<dbReference type="Pfam" id="PF00563">
    <property type="entry name" value="EAL"/>
    <property type="match status" value="1"/>
</dbReference>
<dbReference type="Pfam" id="PF00990">
    <property type="entry name" value="GGDEF"/>
    <property type="match status" value="1"/>
</dbReference>
<feature type="domain" description="EAL" evidence="3">
    <location>
        <begin position="870"/>
        <end position="1123"/>
    </location>
</feature>
<dbReference type="AlphaFoldDB" id="A0A3B0WVH4"/>
<feature type="transmembrane region" description="Helical" evidence="1">
    <location>
        <begin position="12"/>
        <end position="33"/>
    </location>
</feature>
<dbReference type="InterPro" id="IPR029787">
    <property type="entry name" value="Nucleotide_cyclase"/>
</dbReference>
<dbReference type="PANTHER" id="PTHR44757">
    <property type="entry name" value="DIGUANYLATE CYCLASE DGCP"/>
    <property type="match status" value="1"/>
</dbReference>
<proteinExistence type="predicted"/>
<dbReference type="Gene3D" id="3.30.450.20">
    <property type="entry name" value="PAS domain"/>
    <property type="match status" value="5"/>
</dbReference>
<dbReference type="NCBIfam" id="TIGR00254">
    <property type="entry name" value="GGDEF"/>
    <property type="match status" value="1"/>
</dbReference>
<evidence type="ECO:0000256" key="1">
    <source>
        <dbReference type="SAM" id="Phobius"/>
    </source>
</evidence>
<dbReference type="Pfam" id="PF13188">
    <property type="entry name" value="PAS_8"/>
    <property type="match status" value="1"/>
</dbReference>
<dbReference type="SUPFAM" id="SSF141868">
    <property type="entry name" value="EAL domain-like"/>
    <property type="match status" value="1"/>
</dbReference>
<dbReference type="InterPro" id="IPR035919">
    <property type="entry name" value="EAL_sf"/>
</dbReference>
<dbReference type="Gene3D" id="3.20.20.450">
    <property type="entry name" value="EAL domain"/>
    <property type="match status" value="1"/>
</dbReference>
<sequence length="1127" mass="128371">MKFVKDHELVNLLISGFTLLLGIIWMFFGNHIINTFLPLENYIIFYYFLSGAIFSLVFLGIYVFTRTILNFTEILSGNDSLNAQLYENLLVDEQQGAYLKNIYGVYKVISPVAITVLKLEDKKIIGSNDKYLYKAATANKIIHEDKRIIDFGESIEWTTTVTTKNGLETYLCKKSPCRDSKNKITGIIGVCKNITTLNSLKYTNQQIEIRYRNLFSKLPYPALVLDVSNLLPITFNLAMNNLLGYDKDEFSTMRMSLHIDAENLNSFIKSISTLNSFEGGTFETLLITKNRDTLNVTGYAQNINIENKTYLHMMLFDNTEIKKSTNILINSELKYRSLFEHANDAIIVVSTNSLNIIDANDIAVTLLGYSREDLLIMSIFDLDSSSNHILIQEKISDLEIYNHALYEQDIKNRKGEKKTVEINAHKLNYGNEDIYQFVIRNISDRKKTEAALKSSESRYRQMFESNMAIKLVIDPENFYIEDANPAAAKFYGYSLKKLKGMDLSKINILSHDKLNTLICQTREQNLGFYSCPHRLANGEIRFVEVRDGPMEIEGRQLSYSIIHDVTASKEAENQVLVASKMFDYSTDAVMLINDKNEVASVNYAFTQITGYQQSEIQNKSPEIILASQSTTLLNDNVLQSIKNNGQWKGELWHRLKNGQSKPLSVSINSICNTNTNVSSYVVMLTPRYTQLLDSENSIHLIELTELPNKSLFIDRLQNAIDRAQRNKNLLGVLLIDFKNFSDINAQYSYDLGDQLLKAISKRLKYNTRDSDTISHFSSDVFAVLVEDLGDIHQMGIVAQKLLSTLSEAYQTLEHNIDLNVSMGISIFPDDGDNAKPLLVSAQLALKNAKKIQGNHFELTSDDMNKHANKWLQTEAKLHEALRNNELFLSFIPQVNTHTNTLDSVEVLLRWNHPDKGYLLPDQFLLAAEKSGFIDAIGSHVIDLALKQYRLWLDLNLPIPRMTLNISHSQIDSDLIDILYAKCNQYNIDYACIGLEFSEQNFATTTEAQNIILQKLQLSNFHICIDDFGSENSSLSCLLHCTINEIKIDPCFISKTHESLQAKNLLLGLVSLCESQNIQIIAEGIETETERDYIHKFNIQHMQGFLFSQPLTTNAMTKYMKRLFYPSI</sequence>
<evidence type="ECO:0000259" key="3">
    <source>
        <dbReference type="PROSITE" id="PS50883"/>
    </source>
</evidence>
<reference evidence="5" key="1">
    <citation type="submission" date="2018-06" db="EMBL/GenBank/DDBJ databases">
        <authorList>
            <person name="Zhirakovskaya E."/>
        </authorList>
    </citation>
    <scope>NUCLEOTIDE SEQUENCE</scope>
</reference>
<accession>A0A3B0WVH4</accession>
<evidence type="ECO:0000313" key="5">
    <source>
        <dbReference type="EMBL" id="VAW56460.1"/>
    </source>
</evidence>
<protein>
    <submittedName>
        <fullName evidence="5">Diguanylate cyclase/phosphodiesterase (GGDEF &amp; EAL domains) with PAS/PAC sensor(S)</fullName>
    </submittedName>
</protein>
<name>A0A3B0WVH4_9ZZZZ</name>